<protein>
    <submittedName>
        <fullName evidence="7">ABC transporter substrate-binding protein</fullName>
    </submittedName>
</protein>
<dbReference type="InterPro" id="IPR051313">
    <property type="entry name" value="Bact_iron-sidero_bind"/>
</dbReference>
<dbReference type="RefSeq" id="WP_349541484.1">
    <property type="nucleotide sequence ID" value="NZ_JAOALG010000001.1"/>
</dbReference>
<evidence type="ECO:0000313" key="8">
    <source>
        <dbReference type="Proteomes" id="UP001469089"/>
    </source>
</evidence>
<evidence type="ECO:0000313" key="7">
    <source>
        <dbReference type="EMBL" id="MEQ5838797.1"/>
    </source>
</evidence>
<dbReference type="InterPro" id="IPR002491">
    <property type="entry name" value="ABC_transptr_periplasmic_BD"/>
</dbReference>
<dbReference type="EMBL" id="JAOALG010000001">
    <property type="protein sequence ID" value="MEQ5838797.1"/>
    <property type="molecule type" value="Genomic_DNA"/>
</dbReference>
<keyword evidence="5" id="KW-0732">Signal</keyword>
<dbReference type="PROSITE" id="PS50983">
    <property type="entry name" value="FE_B12_PBP"/>
    <property type="match status" value="1"/>
</dbReference>
<organism evidence="7 8">
    <name type="scientific">Paraburkholderia acidicola</name>
    <dbReference type="NCBI Taxonomy" id="1912599"/>
    <lineage>
        <taxon>Bacteria</taxon>
        <taxon>Pseudomonadati</taxon>
        <taxon>Pseudomonadota</taxon>
        <taxon>Betaproteobacteria</taxon>
        <taxon>Burkholderiales</taxon>
        <taxon>Burkholderiaceae</taxon>
        <taxon>Paraburkholderia</taxon>
    </lineage>
</organism>
<reference evidence="7 8" key="1">
    <citation type="journal article" date="2024" name="Chem. Sci.">
        <title>Discovery of a lagriamide polyketide by integrated genome mining, isotopic labeling, and untargeted metabolomics.</title>
        <authorList>
            <person name="Fergusson C.H."/>
            <person name="Saulog J."/>
            <person name="Paulo B.S."/>
            <person name="Wilson D.M."/>
            <person name="Liu D.Y."/>
            <person name="Morehouse N.J."/>
            <person name="Waterworth S."/>
            <person name="Barkei J."/>
            <person name="Gray C.A."/>
            <person name="Kwan J.C."/>
            <person name="Eustaquio A.S."/>
            <person name="Linington R.G."/>
        </authorList>
    </citation>
    <scope>NUCLEOTIDE SEQUENCE [LARGE SCALE GENOMIC DNA]</scope>
    <source>
        <strain evidence="7 8">RL17-338-BIF-B</strain>
    </source>
</reference>
<evidence type="ECO:0000259" key="6">
    <source>
        <dbReference type="PROSITE" id="PS50983"/>
    </source>
</evidence>
<comment type="subcellular location">
    <subcellularLocation>
        <location evidence="1">Cell envelope</location>
    </subcellularLocation>
</comment>
<proteinExistence type="inferred from homology"/>
<keyword evidence="4" id="KW-0406">Ion transport</keyword>
<feature type="domain" description="Fe/B12 periplasmic-binding" evidence="6">
    <location>
        <begin position="39"/>
        <end position="303"/>
    </location>
</feature>
<dbReference type="Pfam" id="PF01497">
    <property type="entry name" value="Peripla_BP_2"/>
    <property type="match status" value="1"/>
</dbReference>
<dbReference type="PANTHER" id="PTHR30532">
    <property type="entry name" value="IRON III DICITRATE-BINDING PERIPLASMIC PROTEIN"/>
    <property type="match status" value="1"/>
</dbReference>
<evidence type="ECO:0000256" key="5">
    <source>
        <dbReference type="ARBA" id="ARBA00022729"/>
    </source>
</evidence>
<comment type="similarity">
    <text evidence="2">Belongs to the bacterial solute-binding protein 8 family.</text>
</comment>
<keyword evidence="4" id="KW-0408">Iron</keyword>
<evidence type="ECO:0000256" key="3">
    <source>
        <dbReference type="ARBA" id="ARBA00022448"/>
    </source>
</evidence>
<dbReference type="Gene3D" id="3.40.50.1980">
    <property type="entry name" value="Nitrogenase molybdenum iron protein domain"/>
    <property type="match status" value="2"/>
</dbReference>
<gene>
    <name evidence="7" type="ORF">N0A02_05015</name>
</gene>
<keyword evidence="8" id="KW-1185">Reference proteome</keyword>
<accession>A0ABV1LI89</accession>
<keyword evidence="3" id="KW-0813">Transport</keyword>
<dbReference type="PANTHER" id="PTHR30532:SF1">
    <property type="entry name" value="IRON(3+)-HYDROXAMATE-BINDING PROTEIN FHUD"/>
    <property type="match status" value="1"/>
</dbReference>
<evidence type="ECO:0000256" key="4">
    <source>
        <dbReference type="ARBA" id="ARBA00022496"/>
    </source>
</evidence>
<dbReference type="Proteomes" id="UP001469089">
    <property type="component" value="Unassembled WGS sequence"/>
</dbReference>
<name>A0ABV1LI89_9BURK</name>
<sequence length="311" mass="33090">MFGALGTLGAWSATSLASSGLALPRAATAAGPASGRTPRIVSLSWAGAQILVSLGVVPLGIADRANYPLTGALPAMPADVLELGTHSEPNLELLQRIKPDLIVIDTNQLDLDTRLRSIAPTFTIDIYNAQKGKPFARAVAETQRVAALLGRQEAARSYLAEVDARLAACAATVSTLGTSPRVLIVDLYDDGRHLYLYGPNSMMQDTMDRLGVRNAWTGSTDSGYLLSGIEGLAEMGDAQMYYISHGVRDRIALHNLSRSALWQNLPFVRTQSFVPLPGFFTYGSTSCAVQFAEALTAGMVALDVKKGHARG</sequence>
<evidence type="ECO:0000256" key="2">
    <source>
        <dbReference type="ARBA" id="ARBA00008814"/>
    </source>
</evidence>
<dbReference type="PRINTS" id="PR01715">
    <property type="entry name" value="FERRIBNDNGPP"/>
</dbReference>
<comment type="caution">
    <text evidence="7">The sequence shown here is derived from an EMBL/GenBank/DDBJ whole genome shotgun (WGS) entry which is preliminary data.</text>
</comment>
<keyword evidence="4" id="KW-0410">Iron transport</keyword>
<dbReference type="SUPFAM" id="SSF53807">
    <property type="entry name" value="Helical backbone' metal receptor"/>
    <property type="match status" value="1"/>
</dbReference>
<evidence type="ECO:0000256" key="1">
    <source>
        <dbReference type="ARBA" id="ARBA00004196"/>
    </source>
</evidence>